<evidence type="ECO:0000313" key="4">
    <source>
        <dbReference type="EMBL" id="QGA66940.1"/>
    </source>
</evidence>
<accession>A0A5Q0TJ34</accession>
<gene>
    <name evidence="4" type="ORF">GFB47_14695</name>
</gene>
<dbReference type="Pfam" id="PF00929">
    <property type="entry name" value="RNase_T"/>
    <property type="match status" value="1"/>
</dbReference>
<keyword evidence="1" id="KW-0540">Nuclease</keyword>
<keyword evidence="2 4" id="KW-0269">Exonuclease</keyword>
<dbReference type="GO" id="GO:0003676">
    <property type="term" value="F:nucleic acid binding"/>
    <property type="evidence" value="ECO:0007669"/>
    <property type="project" value="InterPro"/>
</dbReference>
<evidence type="ECO:0000256" key="1">
    <source>
        <dbReference type="ARBA" id="ARBA00022722"/>
    </source>
</evidence>
<protein>
    <submittedName>
        <fullName evidence="4">3'-5' exonuclease</fullName>
    </submittedName>
</protein>
<dbReference type="InterPro" id="IPR013520">
    <property type="entry name" value="Ribonucl_H"/>
</dbReference>
<reference evidence="4 5" key="1">
    <citation type="submission" date="2019-10" db="EMBL/GenBank/DDBJ databases">
        <title>Vibrio sp. nov., isolated from Coralline algae surface.</title>
        <authorList>
            <person name="Geng Y."/>
            <person name="Zhang X."/>
        </authorList>
    </citation>
    <scope>NUCLEOTIDE SEQUENCE [LARGE SCALE GENOMIC DNA]</scope>
    <source>
        <strain evidence="4 5">SM1977</strain>
    </source>
</reference>
<dbReference type="SMART" id="SM00479">
    <property type="entry name" value="EXOIII"/>
    <property type="match status" value="1"/>
</dbReference>
<dbReference type="InterPro" id="IPR012337">
    <property type="entry name" value="RNaseH-like_sf"/>
</dbReference>
<dbReference type="CDD" id="cd06127">
    <property type="entry name" value="DEDDh"/>
    <property type="match status" value="1"/>
</dbReference>
<evidence type="ECO:0000313" key="5">
    <source>
        <dbReference type="Proteomes" id="UP000348942"/>
    </source>
</evidence>
<dbReference type="GO" id="GO:0004527">
    <property type="term" value="F:exonuclease activity"/>
    <property type="evidence" value="ECO:0007669"/>
    <property type="project" value="UniProtKB-KW"/>
</dbReference>
<keyword evidence="2 4" id="KW-0378">Hydrolase</keyword>
<keyword evidence="5" id="KW-1185">Reference proteome</keyword>
<name>A0A5Q0TJ34_9VIBR</name>
<feature type="domain" description="Exonuclease" evidence="3">
    <location>
        <begin position="56"/>
        <end position="235"/>
    </location>
</feature>
<evidence type="ECO:0000256" key="2">
    <source>
        <dbReference type="ARBA" id="ARBA00022839"/>
    </source>
</evidence>
<dbReference type="SUPFAM" id="SSF53098">
    <property type="entry name" value="Ribonuclease H-like"/>
    <property type="match status" value="1"/>
</dbReference>
<proteinExistence type="predicted"/>
<dbReference type="Proteomes" id="UP000348942">
    <property type="component" value="Chromosome 2"/>
</dbReference>
<dbReference type="Gene3D" id="3.30.420.10">
    <property type="entry name" value="Ribonuclease H-like superfamily/Ribonuclease H"/>
    <property type="match status" value="1"/>
</dbReference>
<evidence type="ECO:0000259" key="3">
    <source>
        <dbReference type="SMART" id="SM00479"/>
    </source>
</evidence>
<dbReference type="AlphaFoldDB" id="A0A5Q0TJ34"/>
<organism evidence="4 5">
    <name type="scientific">Vibrio algicola</name>
    <dbReference type="NCBI Taxonomy" id="2662262"/>
    <lineage>
        <taxon>Bacteria</taxon>
        <taxon>Pseudomonadati</taxon>
        <taxon>Pseudomonadota</taxon>
        <taxon>Gammaproteobacteria</taxon>
        <taxon>Vibrionales</taxon>
        <taxon>Vibrionaceae</taxon>
        <taxon>Vibrio</taxon>
    </lineage>
</organism>
<dbReference type="InterPro" id="IPR036397">
    <property type="entry name" value="RNaseH_sf"/>
</dbReference>
<dbReference type="EMBL" id="CP045700">
    <property type="protein sequence ID" value="QGA66940.1"/>
    <property type="molecule type" value="Genomic_DNA"/>
</dbReference>
<dbReference type="GO" id="GO:0006259">
    <property type="term" value="P:DNA metabolic process"/>
    <property type="evidence" value="ECO:0007669"/>
    <property type="project" value="UniProtKB-ARBA"/>
</dbReference>
<sequence length="249" mass="28620">MMNLFSNRHPLLRLEKRRQTLLQQVQEHSQQPLPQYLQRLLVQPYPNPKQDCKDLSFTVVDFETSGLDPSSDHIVSIGWVHIIKGVIKLSTAQHFIVNQPVASAATKENETDNIARSLHHILPEQQKMGISIEQAMQHFFESLPSSLVIAHGTTIETRFLSQFFLSHNLIDLPLIWLDTLKIEQATILNNRYQNDFRLSALRRFYKLPDYPAHNALMDSTATAELFLAQKRRLFGQAIAPIGILYQKSQ</sequence>